<dbReference type="Proteomes" id="UP000527143">
    <property type="component" value="Unassembled WGS sequence"/>
</dbReference>
<gene>
    <name evidence="2" type="ORF">FHT02_004040</name>
</gene>
<protein>
    <recommendedName>
        <fullName evidence="4">EpsG family protein</fullName>
    </recommendedName>
</protein>
<feature type="transmembrane region" description="Helical" evidence="1">
    <location>
        <begin position="45"/>
        <end position="66"/>
    </location>
</feature>
<reference evidence="2 3" key="1">
    <citation type="submission" date="2020-08" db="EMBL/GenBank/DDBJ databases">
        <title>Genomic Encyclopedia of Type Strains, Phase IV (KMG-IV): sequencing the most valuable type-strain genomes for metagenomic binning, comparative biology and taxonomic classification.</title>
        <authorList>
            <person name="Goeker M."/>
        </authorList>
    </citation>
    <scope>NUCLEOTIDE SEQUENCE [LARGE SCALE GENOMIC DNA]</scope>
    <source>
        <strain evidence="2 3">DSM 26736</strain>
    </source>
</reference>
<feature type="transmembrane region" description="Helical" evidence="1">
    <location>
        <begin position="372"/>
        <end position="390"/>
    </location>
</feature>
<comment type="caution">
    <text evidence="2">The sequence shown here is derived from an EMBL/GenBank/DDBJ whole genome shotgun (WGS) entry which is preliminary data.</text>
</comment>
<keyword evidence="3" id="KW-1185">Reference proteome</keyword>
<sequence length="430" mass="47432">MSPQPANPAALAPTARSNASETAQRVCIVVAMVAALVLQSTTTVFWGAYLGLIATFLLVFVLAWTASQSPRYFIVYAAIPIVVCCAILCWCIITPLPGREIEGLPVTDRLNYYMLYYSPQLSSYTDYEKGFLTLIALCRPLIDFSTFLVLCVTITLLGYLRVLSVMKREAYFPFLLCCGLGYFSFWSGVLNITRQFLAGGLVLVGISLLLANSRSPGRAHLICALIGAVAMSIHSSAAIVFLFQLLTLVRQRDRLIATIWIVNLTLFAANFFGLNPLRPLTSRISGFRRYDIEEASAADLVNIMNTGVGTGNRLDWAVFLLLPILLYYGFRLLRNRSDVPQDDLGAFALFYTTLTIPFYAMSYLIYADRLAYYAYLTVLLFLLVVASAPAMKAYRSAIVAGMAGIAISQFALGWYGYTPLFWSGGLIRGG</sequence>
<keyword evidence="1" id="KW-0812">Transmembrane</keyword>
<organism evidence="2 3">
    <name type="scientific">Sphingomonas xinjiangensis</name>
    <dbReference type="NCBI Taxonomy" id="643568"/>
    <lineage>
        <taxon>Bacteria</taxon>
        <taxon>Pseudomonadati</taxon>
        <taxon>Pseudomonadota</taxon>
        <taxon>Alphaproteobacteria</taxon>
        <taxon>Sphingomonadales</taxon>
        <taxon>Sphingomonadaceae</taxon>
        <taxon>Sphingomonas</taxon>
    </lineage>
</organism>
<feature type="transmembrane region" description="Helical" evidence="1">
    <location>
        <begin position="316"/>
        <end position="333"/>
    </location>
</feature>
<feature type="transmembrane region" description="Helical" evidence="1">
    <location>
        <begin position="170"/>
        <end position="189"/>
    </location>
</feature>
<dbReference type="RefSeq" id="WP_184091567.1">
    <property type="nucleotide sequence ID" value="NZ_JACIJF010000025.1"/>
</dbReference>
<feature type="transmembrane region" description="Helical" evidence="1">
    <location>
        <begin position="219"/>
        <end position="243"/>
    </location>
</feature>
<evidence type="ECO:0008006" key="4">
    <source>
        <dbReference type="Google" id="ProtNLM"/>
    </source>
</evidence>
<dbReference type="InterPro" id="IPR049458">
    <property type="entry name" value="EpsG-like"/>
</dbReference>
<feature type="transmembrane region" description="Helical" evidence="1">
    <location>
        <begin position="141"/>
        <end position="164"/>
    </location>
</feature>
<keyword evidence="1" id="KW-1133">Transmembrane helix</keyword>
<feature type="transmembrane region" description="Helical" evidence="1">
    <location>
        <begin position="397"/>
        <end position="417"/>
    </location>
</feature>
<dbReference type="AlphaFoldDB" id="A0A840YSV5"/>
<evidence type="ECO:0000313" key="2">
    <source>
        <dbReference type="EMBL" id="MBB5712779.1"/>
    </source>
</evidence>
<feature type="transmembrane region" description="Helical" evidence="1">
    <location>
        <begin position="255"/>
        <end position="274"/>
    </location>
</feature>
<name>A0A840YSV5_9SPHN</name>
<keyword evidence="1" id="KW-0472">Membrane</keyword>
<dbReference type="EMBL" id="JACIJF010000025">
    <property type="protein sequence ID" value="MBB5712779.1"/>
    <property type="molecule type" value="Genomic_DNA"/>
</dbReference>
<proteinExistence type="predicted"/>
<feature type="transmembrane region" description="Helical" evidence="1">
    <location>
        <begin position="345"/>
        <end position="366"/>
    </location>
</feature>
<evidence type="ECO:0000256" key="1">
    <source>
        <dbReference type="SAM" id="Phobius"/>
    </source>
</evidence>
<feature type="transmembrane region" description="Helical" evidence="1">
    <location>
        <begin position="72"/>
        <end position="93"/>
    </location>
</feature>
<dbReference type="Pfam" id="PF14897">
    <property type="entry name" value="EpsG"/>
    <property type="match status" value="1"/>
</dbReference>
<evidence type="ECO:0000313" key="3">
    <source>
        <dbReference type="Proteomes" id="UP000527143"/>
    </source>
</evidence>
<accession>A0A840YSV5</accession>